<gene>
    <name evidence="3" type="ORF">BN4615_P4782</name>
</gene>
<name>A0A1M4E8U6_9ACTN</name>
<evidence type="ECO:0000259" key="2">
    <source>
        <dbReference type="Pfam" id="PF25547"/>
    </source>
</evidence>
<evidence type="ECO:0000313" key="3">
    <source>
        <dbReference type="EMBL" id="SBO95266.1"/>
    </source>
</evidence>
<dbReference type="EMBL" id="LT559118">
    <property type="protein sequence ID" value="SBO95266.1"/>
    <property type="molecule type" value="Genomic_DNA"/>
</dbReference>
<dbReference type="RefSeq" id="WP_225274661.1">
    <property type="nucleotide sequence ID" value="NZ_CP084058.1"/>
</dbReference>
<dbReference type="InterPro" id="IPR057746">
    <property type="entry name" value="CpnT-like_N"/>
</dbReference>
<proteinExistence type="predicted"/>
<dbReference type="Pfam" id="PF25547">
    <property type="entry name" value="WXG100_2"/>
    <property type="match status" value="1"/>
</dbReference>
<sequence length="292" mass="31597">MFDPFQALAWFAGVHVPAADVTSLRARATALRELATGIEALARDTGTAVAEARQANDSRTVARFADVWPYELGPRYAALQEELEDLAAGCEEYAEAVEQHREQLLIIGTQLAAMAFTMLFGYLYPVARIAAEQAFKWLVARARLERTIFQKITKAVLEQRAGKRRIGAYVVREGLDALADSVLWAGLKTGVHAASSAATGQPMGDLWAYAGKHFVAELAYNGGIKGLSDARKFFPPTRVTETVLGTGPAGKFFRRTLSAATVYPLVAGGDLSDEGALRSALAHAPRAFLLKR</sequence>
<feature type="coiled-coil region" evidence="1">
    <location>
        <begin position="76"/>
        <end position="103"/>
    </location>
</feature>
<organism evidence="3">
    <name type="scientific">Nonomuraea gerenzanensis</name>
    <dbReference type="NCBI Taxonomy" id="93944"/>
    <lineage>
        <taxon>Bacteria</taxon>
        <taxon>Bacillati</taxon>
        <taxon>Actinomycetota</taxon>
        <taxon>Actinomycetes</taxon>
        <taxon>Streptosporangiales</taxon>
        <taxon>Streptosporangiaceae</taxon>
        <taxon>Nonomuraea</taxon>
    </lineage>
</organism>
<reference evidence="3" key="1">
    <citation type="submission" date="2016-04" db="EMBL/GenBank/DDBJ databases">
        <authorList>
            <person name="Evans L.H."/>
            <person name="Alamgir A."/>
            <person name="Owens N."/>
            <person name="Weber N.D."/>
            <person name="Virtaneva K."/>
            <person name="Barbian K."/>
            <person name="Babar A."/>
            <person name="Rosenke K."/>
        </authorList>
    </citation>
    <scope>NUCLEOTIDE SEQUENCE</scope>
    <source>
        <strain evidence="3">Nono1</strain>
    </source>
</reference>
<feature type="domain" description="Outer membrane channel protein CpnT-like N-terminal" evidence="2">
    <location>
        <begin position="17"/>
        <end position="139"/>
    </location>
</feature>
<keyword evidence="1" id="KW-0175">Coiled coil</keyword>
<dbReference type="AlphaFoldDB" id="A0A1M4E8U6"/>
<accession>A0A1M4E8U6</accession>
<protein>
    <recommendedName>
        <fullName evidence="2">Outer membrane channel protein CpnT-like N-terminal domain-containing protein</fullName>
    </recommendedName>
</protein>
<evidence type="ECO:0000256" key="1">
    <source>
        <dbReference type="SAM" id="Coils"/>
    </source>
</evidence>